<keyword evidence="10" id="KW-1185">Reference proteome</keyword>
<evidence type="ECO:0000256" key="6">
    <source>
        <dbReference type="PROSITE-ProRule" id="PRU10085"/>
    </source>
</evidence>
<dbReference type="InterPro" id="IPR029045">
    <property type="entry name" value="ClpP/crotonase-like_dom_sf"/>
</dbReference>
<evidence type="ECO:0000256" key="2">
    <source>
        <dbReference type="ARBA" id="ARBA00022490"/>
    </source>
</evidence>
<gene>
    <name evidence="9" type="ORF">NJ959_23095</name>
</gene>
<name>A0AAE3GWR7_9CYAN</name>
<feature type="transmembrane region" description="Helical" evidence="8">
    <location>
        <begin position="12"/>
        <end position="32"/>
    </location>
</feature>
<keyword evidence="3 9" id="KW-0645">Protease</keyword>
<dbReference type="InterPro" id="IPR001907">
    <property type="entry name" value="ClpP"/>
</dbReference>
<dbReference type="InterPro" id="IPR018215">
    <property type="entry name" value="ClpP_Ser_AS"/>
</dbReference>
<organism evidence="9 10">
    <name type="scientific">Limnofasciculus baicalensis BBK-W-15</name>
    <dbReference type="NCBI Taxonomy" id="2699891"/>
    <lineage>
        <taxon>Bacteria</taxon>
        <taxon>Bacillati</taxon>
        <taxon>Cyanobacteriota</taxon>
        <taxon>Cyanophyceae</taxon>
        <taxon>Coleofasciculales</taxon>
        <taxon>Coleofasciculaceae</taxon>
        <taxon>Limnofasciculus</taxon>
        <taxon>Limnofasciculus baicalensis</taxon>
    </lineage>
</organism>
<comment type="catalytic activity">
    <reaction evidence="6">
        <text>Hydrolysis of proteins to small peptides in the presence of ATP and magnesium. alpha-casein is the usual test substrate. In the absence of ATP, only oligopeptides shorter than five residues are hydrolyzed (such as succinyl-Leu-Tyr-|-NHMec, and Leu-Tyr-Leu-|-Tyr-Trp, in which cleavage of the -Tyr-|-Leu- and -Tyr-|-Trp bonds also occurs).</text>
        <dbReference type="EC" id="3.4.21.92"/>
    </reaction>
</comment>
<dbReference type="InterPro" id="IPR023562">
    <property type="entry name" value="ClpP/TepA"/>
</dbReference>
<dbReference type="GO" id="GO:0051117">
    <property type="term" value="F:ATPase binding"/>
    <property type="evidence" value="ECO:0007669"/>
    <property type="project" value="TreeGrafter"/>
</dbReference>
<reference evidence="9" key="1">
    <citation type="submission" date="2022-06" db="EMBL/GenBank/DDBJ databases">
        <title>New cyanobacteria of genus Symplocastrum in benthos of Lake Baikal.</title>
        <authorList>
            <person name="Sorokovikova E."/>
            <person name="Tikhonova I."/>
            <person name="Krasnopeev A."/>
            <person name="Evseev P."/>
            <person name="Gladkikh A."/>
            <person name="Belykh O."/>
        </authorList>
    </citation>
    <scope>NUCLEOTIDE SEQUENCE</scope>
    <source>
        <strain evidence="9">BBK-W-15</strain>
    </source>
</reference>
<protein>
    <recommendedName>
        <fullName evidence="7">ATP-dependent Clp protease proteolytic subunit</fullName>
    </recommendedName>
</protein>
<dbReference type="GO" id="GO:0004176">
    <property type="term" value="F:ATP-dependent peptidase activity"/>
    <property type="evidence" value="ECO:0007669"/>
    <property type="project" value="InterPro"/>
</dbReference>
<dbReference type="GO" id="GO:0004252">
    <property type="term" value="F:serine-type endopeptidase activity"/>
    <property type="evidence" value="ECO:0007669"/>
    <property type="project" value="InterPro"/>
</dbReference>
<dbReference type="GO" id="GO:0006515">
    <property type="term" value="P:protein quality control for misfolded or incompletely synthesized proteins"/>
    <property type="evidence" value="ECO:0007669"/>
    <property type="project" value="TreeGrafter"/>
</dbReference>
<dbReference type="Pfam" id="PF00574">
    <property type="entry name" value="CLP_protease"/>
    <property type="match status" value="1"/>
</dbReference>
<evidence type="ECO:0000313" key="10">
    <source>
        <dbReference type="Proteomes" id="UP001204953"/>
    </source>
</evidence>
<evidence type="ECO:0000256" key="5">
    <source>
        <dbReference type="ARBA" id="ARBA00022825"/>
    </source>
</evidence>
<dbReference type="Gene3D" id="3.90.226.10">
    <property type="entry name" value="2-enoyl-CoA Hydratase, Chain A, domain 1"/>
    <property type="match status" value="1"/>
</dbReference>
<proteinExistence type="inferred from homology"/>
<keyword evidence="8" id="KW-1133">Transmembrane helix</keyword>
<comment type="caution">
    <text evidence="9">The sequence shown here is derived from an EMBL/GenBank/DDBJ whole genome shotgun (WGS) entry which is preliminary data.</text>
</comment>
<evidence type="ECO:0000256" key="1">
    <source>
        <dbReference type="ARBA" id="ARBA00007039"/>
    </source>
</evidence>
<keyword evidence="2" id="KW-0963">Cytoplasm</keyword>
<dbReference type="SUPFAM" id="SSF52096">
    <property type="entry name" value="ClpP/crotonase"/>
    <property type="match status" value="1"/>
</dbReference>
<evidence type="ECO:0000256" key="4">
    <source>
        <dbReference type="ARBA" id="ARBA00022801"/>
    </source>
</evidence>
<keyword evidence="4" id="KW-0378">Hydrolase</keyword>
<dbReference type="PANTHER" id="PTHR10381">
    <property type="entry name" value="ATP-DEPENDENT CLP PROTEASE PROTEOLYTIC SUBUNIT"/>
    <property type="match status" value="1"/>
</dbReference>
<comment type="similarity">
    <text evidence="1 7">Belongs to the peptidase S14 family.</text>
</comment>
<dbReference type="PRINTS" id="PR00127">
    <property type="entry name" value="CLPPROTEASEP"/>
</dbReference>
<evidence type="ECO:0000256" key="7">
    <source>
        <dbReference type="RuleBase" id="RU003567"/>
    </source>
</evidence>
<dbReference type="GO" id="GO:0009368">
    <property type="term" value="C:endopeptidase Clp complex"/>
    <property type="evidence" value="ECO:0007669"/>
    <property type="project" value="TreeGrafter"/>
</dbReference>
<keyword evidence="8" id="KW-0472">Membrane</keyword>
<dbReference type="Proteomes" id="UP001204953">
    <property type="component" value="Unassembled WGS sequence"/>
</dbReference>
<dbReference type="PANTHER" id="PTHR10381:SF70">
    <property type="entry name" value="ATP-DEPENDENT CLP PROTEASE PROTEOLYTIC SUBUNIT"/>
    <property type="match status" value="1"/>
</dbReference>
<dbReference type="EMBL" id="JAMZMM010000311">
    <property type="protein sequence ID" value="MCP2731316.1"/>
    <property type="molecule type" value="Genomic_DNA"/>
</dbReference>
<keyword evidence="8" id="KW-0812">Transmembrane</keyword>
<dbReference type="AlphaFoldDB" id="A0AAE3GWR7"/>
<dbReference type="PROSITE" id="PS00381">
    <property type="entry name" value="CLP_PROTEASE_SER"/>
    <property type="match status" value="1"/>
</dbReference>
<evidence type="ECO:0000256" key="8">
    <source>
        <dbReference type="SAM" id="Phobius"/>
    </source>
</evidence>
<dbReference type="CDD" id="cd07017">
    <property type="entry name" value="S14_ClpP_2"/>
    <property type="match status" value="1"/>
</dbReference>
<sequence>MAIYETIQMIEANVVTVNVGLASSMASFLLAAGTKGKRFSLRDGQIMIHQPQELLPPKGLTNPEIEIYRKEVQYLIDTLNEIFARNVGKSVEQIKTDTMIDLWMSAEEAKNYGIVDFVVDDVDSIPDKLLPSTAAPLPQEK</sequence>
<feature type="active site" evidence="6">
    <location>
        <position position="24"/>
    </location>
</feature>
<evidence type="ECO:0000313" key="9">
    <source>
        <dbReference type="EMBL" id="MCP2731316.1"/>
    </source>
</evidence>
<evidence type="ECO:0000256" key="3">
    <source>
        <dbReference type="ARBA" id="ARBA00022670"/>
    </source>
</evidence>
<accession>A0AAE3GWR7</accession>
<keyword evidence="5" id="KW-0720">Serine protease</keyword>